<reference evidence="6 7" key="1">
    <citation type="submission" date="2018-07" db="EMBL/GenBank/DDBJ databases">
        <title>Genome sequencing of Moraxellaceae gen. HYN0046.</title>
        <authorList>
            <person name="Kim M."/>
            <person name="Yi H."/>
        </authorList>
    </citation>
    <scope>NUCLEOTIDE SEQUENCE [LARGE SCALE GENOMIC DNA]</scope>
    <source>
        <strain evidence="6 7">HYN0046</strain>
    </source>
</reference>
<protein>
    <recommendedName>
        <fullName evidence="5">Putative phosphoenolpyruvate synthase regulatory protein</fullName>
        <shortName evidence="5">PEP synthase regulatory protein</shortName>
        <shortName evidence="5">PSRP</shortName>
        <ecNumber evidence="5">2.7.11.33</ecNumber>
        <ecNumber evidence="5">2.7.4.28</ecNumber>
    </recommendedName>
    <alternativeName>
        <fullName evidence="5">Pyruvate, water dikinase regulatory protein</fullName>
    </alternativeName>
</protein>
<sequence>MTESSSTTSNKSKKLHRTVFFVSDGTAITAETLGHSLLSQFPQVEFDMRILPYVDNEASAFDAVGVINQAAHDDQMRPLVFDTLVDPAVRDIINTASALNLDVFEGILSKISTELGVPPEPIVGSSHGMVDSQDYKSRIDAVHFALDNDDGARTRQYDLADIILIGVSRSGKTPTCIYMALQFGIRAANYPITEDDLDDNRLPKVLKEYRHKLFGLMIDPERLVAIRSERKAGSRYASFQQCQMELRAIQGIYISEGIPSLNISEMSIEEIATRVIQTKGLKRRIG</sequence>
<proteinExistence type="inferred from homology"/>
<dbReference type="OrthoDB" id="9782201at2"/>
<evidence type="ECO:0000313" key="7">
    <source>
        <dbReference type="Proteomes" id="UP000253940"/>
    </source>
</evidence>
<organism evidence="6 7">
    <name type="scientific">Aquirhabdus parva</name>
    <dbReference type="NCBI Taxonomy" id="2283318"/>
    <lineage>
        <taxon>Bacteria</taxon>
        <taxon>Pseudomonadati</taxon>
        <taxon>Pseudomonadota</taxon>
        <taxon>Gammaproteobacteria</taxon>
        <taxon>Moraxellales</taxon>
        <taxon>Moraxellaceae</taxon>
        <taxon>Aquirhabdus</taxon>
    </lineage>
</organism>
<evidence type="ECO:0000256" key="2">
    <source>
        <dbReference type="ARBA" id="ARBA00022679"/>
    </source>
</evidence>
<dbReference type="Proteomes" id="UP000253940">
    <property type="component" value="Chromosome"/>
</dbReference>
<evidence type="ECO:0000256" key="4">
    <source>
        <dbReference type="ARBA" id="ARBA00022777"/>
    </source>
</evidence>
<keyword evidence="7" id="KW-1185">Reference proteome</keyword>
<dbReference type="InterPro" id="IPR005177">
    <property type="entry name" value="Kinase-pyrophosphorylase"/>
</dbReference>
<dbReference type="EC" id="2.7.4.28" evidence="5"/>
<comment type="function">
    <text evidence="5">Bifunctional serine/threonine kinase and phosphorylase involved in the regulation of the phosphoenolpyruvate synthase (PEPS) by catalyzing its phosphorylation/dephosphorylation.</text>
</comment>
<dbReference type="PANTHER" id="PTHR31756">
    <property type="entry name" value="PYRUVATE, PHOSPHATE DIKINASE REGULATORY PROTEIN 1, CHLOROPLASTIC"/>
    <property type="match status" value="1"/>
</dbReference>
<keyword evidence="3 5" id="KW-0547">Nucleotide-binding</keyword>
<keyword evidence="2 5" id="KW-0808">Transferase</keyword>
<dbReference type="GO" id="GO:0005524">
    <property type="term" value="F:ATP binding"/>
    <property type="evidence" value="ECO:0007669"/>
    <property type="project" value="InterPro"/>
</dbReference>
<dbReference type="EC" id="2.7.11.33" evidence="5"/>
<dbReference type="NCBIfam" id="NF003742">
    <property type="entry name" value="PRK05339.1"/>
    <property type="match status" value="1"/>
</dbReference>
<dbReference type="Pfam" id="PF03618">
    <property type="entry name" value="Kinase-PPPase"/>
    <property type="match status" value="1"/>
</dbReference>
<dbReference type="GO" id="GO:0016776">
    <property type="term" value="F:phosphotransferase activity, phosphate group as acceptor"/>
    <property type="evidence" value="ECO:0007669"/>
    <property type="project" value="UniProtKB-UniRule"/>
</dbReference>
<comment type="catalytic activity">
    <reaction evidence="5">
        <text>[pyruvate, water dikinase] + ADP = [pyruvate, water dikinase]-phosphate + AMP + H(+)</text>
        <dbReference type="Rhea" id="RHEA:46020"/>
        <dbReference type="Rhea" id="RHEA-COMP:11425"/>
        <dbReference type="Rhea" id="RHEA-COMP:11426"/>
        <dbReference type="ChEBI" id="CHEBI:15378"/>
        <dbReference type="ChEBI" id="CHEBI:43176"/>
        <dbReference type="ChEBI" id="CHEBI:68546"/>
        <dbReference type="ChEBI" id="CHEBI:456215"/>
        <dbReference type="ChEBI" id="CHEBI:456216"/>
        <dbReference type="EC" id="2.7.11.33"/>
    </reaction>
</comment>
<keyword evidence="1 5" id="KW-0723">Serine/threonine-protein kinase</keyword>
<dbReference type="HAMAP" id="MF_01062">
    <property type="entry name" value="PSRP"/>
    <property type="match status" value="1"/>
</dbReference>
<evidence type="ECO:0000256" key="3">
    <source>
        <dbReference type="ARBA" id="ARBA00022741"/>
    </source>
</evidence>
<dbReference type="EMBL" id="CP031222">
    <property type="protein sequence ID" value="AXI02705.1"/>
    <property type="molecule type" value="Genomic_DNA"/>
</dbReference>
<dbReference type="InterPro" id="IPR026530">
    <property type="entry name" value="PSRP"/>
</dbReference>
<dbReference type="GO" id="GO:0043531">
    <property type="term" value="F:ADP binding"/>
    <property type="evidence" value="ECO:0007669"/>
    <property type="project" value="UniProtKB-UniRule"/>
</dbReference>
<feature type="binding site" evidence="5">
    <location>
        <begin position="166"/>
        <end position="173"/>
    </location>
    <ligand>
        <name>ADP</name>
        <dbReference type="ChEBI" id="CHEBI:456216"/>
    </ligand>
</feature>
<keyword evidence="4 5" id="KW-0418">Kinase</keyword>
<evidence type="ECO:0000256" key="1">
    <source>
        <dbReference type="ARBA" id="ARBA00022527"/>
    </source>
</evidence>
<dbReference type="GO" id="GO:0004674">
    <property type="term" value="F:protein serine/threonine kinase activity"/>
    <property type="evidence" value="ECO:0007669"/>
    <property type="project" value="UniProtKB-UniRule"/>
</dbReference>
<dbReference type="RefSeq" id="WP_114898815.1">
    <property type="nucleotide sequence ID" value="NZ_CP031222.1"/>
</dbReference>
<comment type="catalytic activity">
    <reaction evidence="5">
        <text>[pyruvate, water dikinase]-phosphate + phosphate + H(+) = [pyruvate, water dikinase] + diphosphate</text>
        <dbReference type="Rhea" id="RHEA:48580"/>
        <dbReference type="Rhea" id="RHEA-COMP:11425"/>
        <dbReference type="Rhea" id="RHEA-COMP:11426"/>
        <dbReference type="ChEBI" id="CHEBI:15378"/>
        <dbReference type="ChEBI" id="CHEBI:33019"/>
        <dbReference type="ChEBI" id="CHEBI:43176"/>
        <dbReference type="ChEBI" id="CHEBI:43474"/>
        <dbReference type="ChEBI" id="CHEBI:68546"/>
        <dbReference type="EC" id="2.7.4.28"/>
    </reaction>
</comment>
<dbReference type="AlphaFoldDB" id="A0A345P5Z6"/>
<comment type="similarity">
    <text evidence="5">Belongs to the pyruvate, phosphate/water dikinase regulatory protein family. PSRP subfamily.</text>
</comment>
<gene>
    <name evidence="6" type="ORF">HYN46_07585</name>
</gene>
<evidence type="ECO:0000256" key="5">
    <source>
        <dbReference type="HAMAP-Rule" id="MF_01062"/>
    </source>
</evidence>
<dbReference type="KEGG" id="mbah:HYN46_07585"/>
<accession>A0A345P5Z6</accession>
<name>A0A345P5Z6_9GAMM</name>
<dbReference type="PANTHER" id="PTHR31756:SF3">
    <property type="entry name" value="PYRUVATE, PHOSPHATE DIKINASE REGULATORY PROTEIN 1, CHLOROPLASTIC"/>
    <property type="match status" value="1"/>
</dbReference>
<evidence type="ECO:0000313" key="6">
    <source>
        <dbReference type="EMBL" id="AXI02705.1"/>
    </source>
</evidence>